<comment type="caution">
    <text evidence="2">The sequence shown here is derived from an EMBL/GenBank/DDBJ whole genome shotgun (WGS) entry which is preliminary data.</text>
</comment>
<evidence type="ECO:0000313" key="2">
    <source>
        <dbReference type="EMBL" id="NHZ83302.1"/>
    </source>
</evidence>
<gene>
    <name evidence="2" type="ORF">F2P44_29105</name>
</gene>
<reference evidence="2 3" key="1">
    <citation type="submission" date="2019-10" db="EMBL/GenBank/DDBJ databases">
        <title>Taxonomy of Antarctic Massilia spp.: description of Massilia rubra sp. nov., Massilia aquatica sp. nov., Massilia mucilaginosa sp. nov., Massilia frigida sp. nov. isolated from streams, lakes and regoliths.</title>
        <authorList>
            <person name="Holochova P."/>
            <person name="Sedlacek I."/>
            <person name="Kralova S."/>
            <person name="Maslanova I."/>
            <person name="Busse H.-J."/>
            <person name="Stankova E."/>
            <person name="Vrbovska V."/>
            <person name="Kovarovic V."/>
            <person name="Bartak M."/>
            <person name="Svec P."/>
            <person name="Pantucek R."/>
        </authorList>
    </citation>
    <scope>NUCLEOTIDE SEQUENCE [LARGE SCALE GENOMIC DNA]</scope>
    <source>
        <strain evidence="2 3">CCM 8695</strain>
    </source>
</reference>
<dbReference type="RefSeq" id="WP_167092848.1">
    <property type="nucleotide sequence ID" value="NZ_WHJG01000048.1"/>
</dbReference>
<accession>A0ABX0NIK7</accession>
<evidence type="ECO:0008006" key="4">
    <source>
        <dbReference type="Google" id="ProtNLM"/>
    </source>
</evidence>
<dbReference type="Proteomes" id="UP000621455">
    <property type="component" value="Unassembled WGS sequence"/>
</dbReference>
<evidence type="ECO:0000313" key="3">
    <source>
        <dbReference type="Proteomes" id="UP000621455"/>
    </source>
</evidence>
<feature type="region of interest" description="Disordered" evidence="1">
    <location>
        <begin position="29"/>
        <end position="87"/>
    </location>
</feature>
<organism evidence="2 3">
    <name type="scientific">Massilia frigida</name>
    <dbReference type="NCBI Taxonomy" id="2609281"/>
    <lineage>
        <taxon>Bacteria</taxon>
        <taxon>Pseudomonadati</taxon>
        <taxon>Pseudomonadota</taxon>
        <taxon>Betaproteobacteria</taxon>
        <taxon>Burkholderiales</taxon>
        <taxon>Oxalobacteraceae</taxon>
        <taxon>Telluria group</taxon>
        <taxon>Massilia</taxon>
    </lineage>
</organism>
<proteinExistence type="predicted"/>
<keyword evidence="3" id="KW-1185">Reference proteome</keyword>
<evidence type="ECO:0000256" key="1">
    <source>
        <dbReference type="SAM" id="MobiDB-lite"/>
    </source>
</evidence>
<feature type="compositionally biased region" description="Basic residues" evidence="1">
    <location>
        <begin position="64"/>
        <end position="79"/>
    </location>
</feature>
<name>A0ABX0NIK7_9BURK</name>
<protein>
    <recommendedName>
        <fullName evidence="4">Transposase IS66 zinc-finger binding domain-containing protein</fullName>
    </recommendedName>
</protein>
<dbReference type="EMBL" id="WHJG01000048">
    <property type="protein sequence ID" value="NHZ83302.1"/>
    <property type="molecule type" value="Genomic_DNA"/>
</dbReference>
<sequence>MSSRNGSVFTISYPDLRVVFKVGDGVAALPESASSDTDGAAPPTGSEAEGTAHDGKAAPVTNHGKSRSPSRKSHTRKAGKQPGAQGFGRTQQLAIDATVPHFADQCAVCGHALLHEGAQAYTGWDEIDIATKIDGVAGLRLRVSRHLLHASTCDCGHVTHAPHHAAPDDPF</sequence>